<dbReference type="EMBL" id="HE573025">
    <property type="protein sequence ID" value="CCC50537.1"/>
    <property type="molecule type" value="Genomic_DNA"/>
</dbReference>
<accession>G0U2N4</accession>
<dbReference type="VEuPathDB" id="TriTrypDB:TvY486_0903580"/>
<sequence length="108" mass="12010">MGTTTERGGDLVPQFGMLSHSQCHSPFPGCSFVRFRLHGGGGRGGQAGVRAKFYVIPGYSAVAWHSHAAVYLCTTFTLILVTYYLPTYPLVIPLYHLFLYNCLFSFLR</sequence>
<evidence type="ECO:0000313" key="2">
    <source>
        <dbReference type="EMBL" id="CCC50537.1"/>
    </source>
</evidence>
<reference evidence="2" key="1">
    <citation type="journal article" date="2012" name="Proc. Natl. Acad. Sci. U.S.A.">
        <title>Antigenic diversity is generated by distinct evolutionary mechanisms in African trypanosome species.</title>
        <authorList>
            <person name="Jackson A.P."/>
            <person name="Berry A."/>
            <person name="Aslett M."/>
            <person name="Allison H.C."/>
            <person name="Burton P."/>
            <person name="Vavrova-Anderson J."/>
            <person name="Brown R."/>
            <person name="Browne H."/>
            <person name="Corton N."/>
            <person name="Hauser H."/>
            <person name="Gamble J."/>
            <person name="Gilderthorp R."/>
            <person name="Marcello L."/>
            <person name="McQuillan J."/>
            <person name="Otto T.D."/>
            <person name="Quail M.A."/>
            <person name="Sanders M.J."/>
            <person name="van Tonder A."/>
            <person name="Ginger M.L."/>
            <person name="Field M.C."/>
            <person name="Barry J.D."/>
            <person name="Hertz-Fowler C."/>
            <person name="Berriman M."/>
        </authorList>
    </citation>
    <scope>NUCLEOTIDE SEQUENCE</scope>
    <source>
        <strain evidence="2">Y486</strain>
    </source>
</reference>
<keyword evidence="1" id="KW-0812">Transmembrane</keyword>
<feature type="transmembrane region" description="Helical" evidence="1">
    <location>
        <begin position="90"/>
        <end position="107"/>
    </location>
</feature>
<keyword evidence="1" id="KW-0472">Membrane</keyword>
<organism evidence="2">
    <name type="scientific">Trypanosoma vivax (strain Y486)</name>
    <dbReference type="NCBI Taxonomy" id="1055687"/>
    <lineage>
        <taxon>Eukaryota</taxon>
        <taxon>Discoba</taxon>
        <taxon>Euglenozoa</taxon>
        <taxon>Kinetoplastea</taxon>
        <taxon>Metakinetoplastina</taxon>
        <taxon>Trypanosomatida</taxon>
        <taxon>Trypanosomatidae</taxon>
        <taxon>Trypanosoma</taxon>
        <taxon>Duttonella</taxon>
    </lineage>
</organism>
<protein>
    <submittedName>
        <fullName evidence="2">Uncharacterized protein</fullName>
    </submittedName>
</protein>
<gene>
    <name evidence="2" type="ORF">TVY486_0903580</name>
</gene>
<proteinExistence type="predicted"/>
<feature type="transmembrane region" description="Helical" evidence="1">
    <location>
        <begin position="62"/>
        <end position="84"/>
    </location>
</feature>
<name>G0U2N4_TRYVY</name>
<keyword evidence="1" id="KW-1133">Transmembrane helix</keyword>
<dbReference type="AlphaFoldDB" id="G0U2N4"/>
<evidence type="ECO:0000256" key="1">
    <source>
        <dbReference type="SAM" id="Phobius"/>
    </source>
</evidence>